<feature type="region of interest" description="Disordered" evidence="1">
    <location>
        <begin position="1"/>
        <end position="36"/>
    </location>
</feature>
<gene>
    <name evidence="2" type="ORF">ACFFF8_00540</name>
</gene>
<evidence type="ECO:0000313" key="3">
    <source>
        <dbReference type="Proteomes" id="UP001589858"/>
    </source>
</evidence>
<feature type="compositionally biased region" description="Basic and acidic residues" evidence="1">
    <location>
        <begin position="26"/>
        <end position="36"/>
    </location>
</feature>
<name>A0ABV6S1G3_9SPHN</name>
<dbReference type="RefSeq" id="WP_267220742.1">
    <property type="nucleotide sequence ID" value="NZ_JAPCWC010000008.1"/>
</dbReference>
<feature type="compositionally biased region" description="Basic residues" evidence="1">
    <location>
        <begin position="1"/>
        <end position="11"/>
    </location>
</feature>
<evidence type="ECO:0000256" key="1">
    <source>
        <dbReference type="SAM" id="MobiDB-lite"/>
    </source>
</evidence>
<comment type="caution">
    <text evidence="2">The sequence shown here is derived from an EMBL/GenBank/DDBJ whole genome shotgun (WGS) entry which is preliminary data.</text>
</comment>
<reference evidence="2 3" key="1">
    <citation type="submission" date="2024-09" db="EMBL/GenBank/DDBJ databases">
        <authorList>
            <person name="Sun Q."/>
            <person name="Mori K."/>
        </authorList>
    </citation>
    <scope>NUCLEOTIDE SEQUENCE [LARGE SCALE GENOMIC DNA]</scope>
    <source>
        <strain evidence="2 3">CICC 11035S</strain>
    </source>
</reference>
<dbReference type="EMBL" id="JBHLTM010000003">
    <property type="protein sequence ID" value="MFC0683075.1"/>
    <property type="molecule type" value="Genomic_DNA"/>
</dbReference>
<sequence length="211" mass="23342">MGKAKTRRIRERAKEPAHLQSPGYRRWAERHPRQARAEEQLQRYNASTKKNWAHQTSGTPETHAKAAATRQGAVARLFETGDIDAFQLSAAVSIAATHARITGDVTVSTVSFETRVDQSGRADAAFFEKLGTVRAEVAYTNWRRSIEHQALVFAILIDDVGISIAAKRFGMRNSRAKRILIDALNAWERFSIEACKAIDNATLAAAQAGIL</sequence>
<keyword evidence="3" id="KW-1185">Reference proteome</keyword>
<dbReference type="Proteomes" id="UP001589858">
    <property type="component" value="Unassembled WGS sequence"/>
</dbReference>
<proteinExistence type="predicted"/>
<evidence type="ECO:0000313" key="2">
    <source>
        <dbReference type="EMBL" id="MFC0683075.1"/>
    </source>
</evidence>
<protein>
    <submittedName>
        <fullName evidence="2">Uncharacterized protein</fullName>
    </submittedName>
</protein>
<accession>A0ABV6S1G3</accession>
<organism evidence="2 3">
    <name type="scientific">Novosphingobium clariflavum</name>
    <dbReference type="NCBI Taxonomy" id="2029884"/>
    <lineage>
        <taxon>Bacteria</taxon>
        <taxon>Pseudomonadati</taxon>
        <taxon>Pseudomonadota</taxon>
        <taxon>Alphaproteobacteria</taxon>
        <taxon>Sphingomonadales</taxon>
        <taxon>Sphingomonadaceae</taxon>
        <taxon>Novosphingobium</taxon>
    </lineage>
</organism>